<organism evidence="1 2">
    <name type="scientific">Tigriopus californicus</name>
    <name type="common">Marine copepod</name>
    <dbReference type="NCBI Taxonomy" id="6832"/>
    <lineage>
        <taxon>Eukaryota</taxon>
        <taxon>Metazoa</taxon>
        <taxon>Ecdysozoa</taxon>
        <taxon>Arthropoda</taxon>
        <taxon>Crustacea</taxon>
        <taxon>Multicrustacea</taxon>
        <taxon>Hexanauplia</taxon>
        <taxon>Copepoda</taxon>
        <taxon>Harpacticoida</taxon>
        <taxon>Harpacticidae</taxon>
        <taxon>Tigriopus</taxon>
    </lineage>
</organism>
<evidence type="ECO:0000313" key="1">
    <source>
        <dbReference type="EMBL" id="TRY67842.1"/>
    </source>
</evidence>
<dbReference type="AlphaFoldDB" id="A0A553NQW9"/>
<sequence>MNATNRVVGDPVIAELVALLGNQIIILHYESQNPTKIGDSLLGGVSIVKRLKECHEKYSKTYDLHFANELSAAYIPPANAYNLMDFGKAMASTTTAMKTFLQALPRDQNTKQTSSGTY</sequence>
<name>A0A553NQW9_TIGCA</name>
<dbReference type="EMBL" id="VCGU01000011">
    <property type="protein sequence ID" value="TRY67842.1"/>
    <property type="molecule type" value="Genomic_DNA"/>
</dbReference>
<gene>
    <name evidence="1" type="ORF">TCAL_15851</name>
</gene>
<protein>
    <submittedName>
        <fullName evidence="1">Uncharacterized protein</fullName>
    </submittedName>
</protein>
<dbReference type="Proteomes" id="UP000318571">
    <property type="component" value="Chromosome 4"/>
</dbReference>
<comment type="caution">
    <text evidence="1">The sequence shown here is derived from an EMBL/GenBank/DDBJ whole genome shotgun (WGS) entry which is preliminary data.</text>
</comment>
<feature type="non-terminal residue" evidence="1">
    <location>
        <position position="118"/>
    </location>
</feature>
<reference evidence="1 2" key="1">
    <citation type="journal article" date="2018" name="Nat. Ecol. Evol.">
        <title>Genomic signatures of mitonuclear coevolution across populations of Tigriopus californicus.</title>
        <authorList>
            <person name="Barreto F.S."/>
            <person name="Watson E.T."/>
            <person name="Lima T.G."/>
            <person name="Willett C.S."/>
            <person name="Edmands S."/>
            <person name="Li W."/>
            <person name="Burton R.S."/>
        </authorList>
    </citation>
    <scope>NUCLEOTIDE SEQUENCE [LARGE SCALE GENOMIC DNA]</scope>
    <source>
        <strain evidence="1 2">San Diego</strain>
    </source>
</reference>
<evidence type="ECO:0000313" key="2">
    <source>
        <dbReference type="Proteomes" id="UP000318571"/>
    </source>
</evidence>
<keyword evidence="2" id="KW-1185">Reference proteome</keyword>
<accession>A0A553NQW9</accession>
<proteinExistence type="predicted"/>